<evidence type="ECO:0000313" key="2">
    <source>
        <dbReference type="EMBL" id="CAG2254568.1"/>
    </source>
</evidence>
<gene>
    <name evidence="2" type="ORF">MEDL_66047</name>
</gene>
<protein>
    <recommendedName>
        <fullName evidence="1">Mutator-like transposase domain-containing protein</fullName>
    </recommendedName>
</protein>
<keyword evidence="3" id="KW-1185">Reference proteome</keyword>
<feature type="domain" description="Mutator-like transposase" evidence="1">
    <location>
        <begin position="60"/>
        <end position="141"/>
    </location>
</feature>
<organism evidence="2 3">
    <name type="scientific">Mytilus edulis</name>
    <name type="common">Blue mussel</name>
    <dbReference type="NCBI Taxonomy" id="6550"/>
    <lineage>
        <taxon>Eukaryota</taxon>
        <taxon>Metazoa</taxon>
        <taxon>Spiralia</taxon>
        <taxon>Lophotrochozoa</taxon>
        <taxon>Mollusca</taxon>
        <taxon>Bivalvia</taxon>
        <taxon>Autobranchia</taxon>
        <taxon>Pteriomorphia</taxon>
        <taxon>Mytilida</taxon>
        <taxon>Mytiloidea</taxon>
        <taxon>Mytilidae</taxon>
        <taxon>Mytilinae</taxon>
        <taxon>Mytilus</taxon>
    </lineage>
</organism>
<sequence>MSEDIPLRRKNGQFGGKVFNNSRQNLTKSVVIVNEMSCPSETLLPSQENDSNSTLAWRDGRRVVELGLLADQLKACKNCYSPLYLHNCTKEQRYGLGSILYVPCGSCPYTNLINTGKRHRSETSKKGMLIWDVNTKCSLGKNITNTCIYTHNNK</sequence>
<dbReference type="InterPro" id="IPR049012">
    <property type="entry name" value="Mutator_transp_dom"/>
</dbReference>
<name>A0A8S3VAQ2_MYTED</name>
<accession>A0A8S3VAQ2</accession>
<evidence type="ECO:0000313" key="3">
    <source>
        <dbReference type="Proteomes" id="UP000683360"/>
    </source>
</evidence>
<dbReference type="Pfam" id="PF20700">
    <property type="entry name" value="Mutator"/>
    <property type="match status" value="1"/>
</dbReference>
<dbReference type="OrthoDB" id="6156163at2759"/>
<reference evidence="2" key="1">
    <citation type="submission" date="2021-03" db="EMBL/GenBank/DDBJ databases">
        <authorList>
            <person name="Bekaert M."/>
        </authorList>
    </citation>
    <scope>NUCLEOTIDE SEQUENCE</scope>
</reference>
<evidence type="ECO:0000259" key="1">
    <source>
        <dbReference type="Pfam" id="PF20700"/>
    </source>
</evidence>
<proteinExistence type="predicted"/>
<dbReference type="EMBL" id="CAJPWZ010003248">
    <property type="protein sequence ID" value="CAG2254568.1"/>
    <property type="molecule type" value="Genomic_DNA"/>
</dbReference>
<comment type="caution">
    <text evidence="2">The sequence shown here is derived from an EMBL/GenBank/DDBJ whole genome shotgun (WGS) entry which is preliminary data.</text>
</comment>
<dbReference type="Proteomes" id="UP000683360">
    <property type="component" value="Unassembled WGS sequence"/>
</dbReference>
<dbReference type="AlphaFoldDB" id="A0A8S3VAQ2"/>